<keyword evidence="1" id="KW-0812">Transmembrane</keyword>
<reference evidence="2" key="1">
    <citation type="submission" date="2021-01" db="EMBL/GenBank/DDBJ databases">
        <authorList>
            <person name="Corre E."/>
            <person name="Pelletier E."/>
            <person name="Niang G."/>
            <person name="Scheremetjew M."/>
            <person name="Finn R."/>
            <person name="Kale V."/>
            <person name="Holt S."/>
            <person name="Cochrane G."/>
            <person name="Meng A."/>
            <person name="Brown T."/>
            <person name="Cohen L."/>
        </authorList>
    </citation>
    <scope>NUCLEOTIDE SEQUENCE</scope>
    <source>
        <strain evidence="2">RCC1130</strain>
    </source>
</reference>
<dbReference type="Gene3D" id="2.60.120.740">
    <property type="match status" value="1"/>
</dbReference>
<keyword evidence="1" id="KW-0472">Membrane</keyword>
<feature type="transmembrane region" description="Helical" evidence="1">
    <location>
        <begin position="469"/>
        <end position="502"/>
    </location>
</feature>
<sequence>MIEIESAKYGGNHDGDRVCGSSDETRNLTKSCGGKMQCTYDIDHQVIGDPAYGCKKTYEYVFSCGEREGSGVVEAEASSKQLQIGCVSDRFFPFAVGPLDTNDCPDGYKHISDRDMCRKAFTTLHPRFPLWVDAVSYEHDWKTQRPTGCFHHTVNDNVHFNTGSGGNALKEDQPICALKPPDIVICSEHENVCVVAEVWGKLLWEHEECLKKDTPGVSGFGEKFCYCVFGNPQCYPTPPPCFADDVLACRRTNLSASHSHAPNYLEQCFSDTPPAGLERVPMRELSAGDVVLTGGVDRSTPSFETVIFNLHKFQTDISPMILVHYNGGSLSTTPDHLLYVDGWPVAAKDVAIGSSLRLVSGEQAKVLRIEAGSRARSYVAPQVASGSIFAVDPSPVGSPVLAATTISCAGPGDDFLISLFSTPVIRLTNSLSYAFSSHVSPWAVDFLYAHVMPLEAAILLACSVPSPSLALVIMSGFIVLSVLTLLACPVLATVLLVRAAFWFQPRARVKHMCFKQA</sequence>
<keyword evidence="1" id="KW-1133">Transmembrane helix</keyword>
<evidence type="ECO:0008006" key="3">
    <source>
        <dbReference type="Google" id="ProtNLM"/>
    </source>
</evidence>
<evidence type="ECO:0000313" key="2">
    <source>
        <dbReference type="EMBL" id="CAD8528216.1"/>
    </source>
</evidence>
<organism evidence="2">
    <name type="scientific">Calcidiscus leptoporus</name>
    <dbReference type="NCBI Taxonomy" id="127549"/>
    <lineage>
        <taxon>Eukaryota</taxon>
        <taxon>Haptista</taxon>
        <taxon>Haptophyta</taxon>
        <taxon>Prymnesiophyceae</taxon>
        <taxon>Coccolithales</taxon>
        <taxon>Calcidiscaceae</taxon>
        <taxon>Calcidiscus</taxon>
    </lineage>
</organism>
<name>A0A7S0IPW9_9EUKA</name>
<protein>
    <recommendedName>
        <fullName evidence="3">Hint domain-containing protein</fullName>
    </recommendedName>
</protein>
<dbReference type="CDD" id="cd00081">
    <property type="entry name" value="Hint"/>
    <property type="match status" value="1"/>
</dbReference>
<dbReference type="EMBL" id="HBER01006949">
    <property type="protein sequence ID" value="CAD8528216.1"/>
    <property type="molecule type" value="Transcribed_RNA"/>
</dbReference>
<gene>
    <name evidence="2" type="ORF">CLEP1334_LOCUS3440</name>
</gene>
<evidence type="ECO:0000256" key="1">
    <source>
        <dbReference type="SAM" id="Phobius"/>
    </source>
</evidence>
<dbReference type="InterPro" id="IPR043159">
    <property type="entry name" value="Lectin_gal-bd_sf"/>
</dbReference>
<dbReference type="InterPro" id="IPR036844">
    <property type="entry name" value="Hint_dom_sf"/>
</dbReference>
<dbReference type="SUPFAM" id="SSF51294">
    <property type="entry name" value="Hedgehog/intein (Hint) domain"/>
    <property type="match status" value="1"/>
</dbReference>
<accession>A0A7S0IPW9</accession>
<proteinExistence type="predicted"/>
<dbReference type="AlphaFoldDB" id="A0A7S0IPW9"/>
<dbReference type="Gene3D" id="2.170.16.10">
    <property type="entry name" value="Hedgehog/Intein (Hint) domain"/>
    <property type="match status" value="1"/>
</dbReference>